<evidence type="ECO:0000259" key="1">
    <source>
        <dbReference type="Pfam" id="PF04773"/>
    </source>
</evidence>
<dbReference type="PANTHER" id="PTHR30273:SF2">
    <property type="entry name" value="PROTEIN FECR"/>
    <property type="match status" value="1"/>
</dbReference>
<dbReference type="AlphaFoldDB" id="A0A160TIM3"/>
<sequence length="154" mass="16731">MSAAMAPSRSLYAALTLLIAIPLSVFLFFSPKQSQSAAAVDTISTVAGEVRSLTMAGGSEIQLSENTQLSRRISDEQQRLRLVGGEATFVVMEDPLRPFWVQAGDFRLRAGTSAFRMTLLEKQLTVQVLEGSVRAQWAGDAQTLTAGERIQINL</sequence>
<feature type="domain" description="FecR protein" evidence="1">
    <location>
        <begin position="41"/>
        <end position="134"/>
    </location>
</feature>
<dbReference type="InterPro" id="IPR012373">
    <property type="entry name" value="Ferrdict_sens_TM"/>
</dbReference>
<evidence type="ECO:0000313" key="2">
    <source>
        <dbReference type="EMBL" id="CUS43019.1"/>
    </source>
</evidence>
<dbReference type="Pfam" id="PF04773">
    <property type="entry name" value="FecR"/>
    <property type="match status" value="1"/>
</dbReference>
<dbReference type="InterPro" id="IPR006860">
    <property type="entry name" value="FecR"/>
</dbReference>
<protein>
    <submittedName>
        <fullName evidence="2">Iron siderophore sensor protein</fullName>
    </submittedName>
</protein>
<gene>
    <name evidence="2" type="ORF">MGWOODY_Tha369</name>
</gene>
<proteinExistence type="predicted"/>
<reference evidence="2" key="1">
    <citation type="submission" date="2015-10" db="EMBL/GenBank/DDBJ databases">
        <authorList>
            <person name="Gilbert D.G."/>
        </authorList>
    </citation>
    <scope>NUCLEOTIDE SEQUENCE</scope>
</reference>
<dbReference type="GO" id="GO:0016989">
    <property type="term" value="F:sigma factor antagonist activity"/>
    <property type="evidence" value="ECO:0007669"/>
    <property type="project" value="TreeGrafter"/>
</dbReference>
<dbReference type="EMBL" id="CZQC01000073">
    <property type="protein sequence ID" value="CUS43019.1"/>
    <property type="molecule type" value="Genomic_DNA"/>
</dbReference>
<dbReference type="PANTHER" id="PTHR30273">
    <property type="entry name" value="PERIPLASMIC SIGNAL SENSOR AND SIGMA FACTOR ACTIVATOR FECR-RELATED"/>
    <property type="match status" value="1"/>
</dbReference>
<accession>A0A160TIM3</accession>
<dbReference type="Gene3D" id="2.60.120.1440">
    <property type="match status" value="1"/>
</dbReference>
<organism evidence="2">
    <name type="scientific">hydrothermal vent metagenome</name>
    <dbReference type="NCBI Taxonomy" id="652676"/>
    <lineage>
        <taxon>unclassified sequences</taxon>
        <taxon>metagenomes</taxon>
        <taxon>ecological metagenomes</taxon>
    </lineage>
</organism>
<name>A0A160TIM3_9ZZZZ</name>